<comment type="caution">
    <text evidence="2">The sequence shown here is derived from an EMBL/GenBank/DDBJ whole genome shotgun (WGS) entry which is preliminary data.</text>
</comment>
<reference evidence="2 3" key="1">
    <citation type="submission" date="2019-08" db="EMBL/GenBank/DDBJ databases">
        <title>Genone of Arthrobacter echini P9.</title>
        <authorList>
            <person name="Bowman J.P."/>
        </authorList>
    </citation>
    <scope>NUCLEOTIDE SEQUENCE [LARGE SCALE GENOMIC DNA]</scope>
    <source>
        <strain evidence="2 3">P9</strain>
    </source>
</reference>
<dbReference type="OrthoDB" id="3267550at2"/>
<gene>
    <name evidence="2" type="ORF">FQ377_00430</name>
</gene>
<evidence type="ECO:0008006" key="4">
    <source>
        <dbReference type="Google" id="ProtNLM"/>
    </source>
</evidence>
<dbReference type="Proteomes" id="UP000323410">
    <property type="component" value="Unassembled WGS sequence"/>
</dbReference>
<protein>
    <recommendedName>
        <fullName evidence="4">DNA modification methylase</fullName>
    </recommendedName>
</protein>
<keyword evidence="1" id="KW-0732">Signal</keyword>
<dbReference type="RefSeq" id="WP_148599295.1">
    <property type="nucleotide sequence ID" value="NZ_VSLD01000001.1"/>
</dbReference>
<feature type="chain" id="PRO_5039577159" description="DNA modification methylase" evidence="1">
    <location>
        <begin position="31"/>
        <end position="153"/>
    </location>
</feature>
<evidence type="ECO:0000256" key="1">
    <source>
        <dbReference type="SAM" id="SignalP"/>
    </source>
</evidence>
<evidence type="ECO:0000313" key="3">
    <source>
        <dbReference type="Proteomes" id="UP000323410"/>
    </source>
</evidence>
<keyword evidence="3" id="KW-1185">Reference proteome</keyword>
<name>A0A5D0XTG4_9MICC</name>
<dbReference type="EMBL" id="VSLD01000001">
    <property type="protein sequence ID" value="TYC99975.1"/>
    <property type="molecule type" value="Genomic_DNA"/>
</dbReference>
<proteinExistence type="predicted"/>
<sequence length="153" mass="15762">MMSLLSSPSRTLGWTLASAALLLTALTSCSSPGDQNNGAIAVGENGSVGSVDLLSVLLVSSAEGEPARLLGTLDNESDQSVEVTISDADDEVVIAVDPGEQFSLLHNETIFETVGDAPGANTTVTAESGGETIELLVPVLDGTLEQYRPYVPE</sequence>
<dbReference type="AlphaFoldDB" id="A0A5D0XTG4"/>
<accession>A0A5D0XTG4</accession>
<organism evidence="2 3">
    <name type="scientific">Arthrobacter echini</name>
    <dbReference type="NCBI Taxonomy" id="1529066"/>
    <lineage>
        <taxon>Bacteria</taxon>
        <taxon>Bacillati</taxon>
        <taxon>Actinomycetota</taxon>
        <taxon>Actinomycetes</taxon>
        <taxon>Micrococcales</taxon>
        <taxon>Micrococcaceae</taxon>
        <taxon>Arthrobacter</taxon>
    </lineage>
</organism>
<feature type="signal peptide" evidence="1">
    <location>
        <begin position="1"/>
        <end position="30"/>
    </location>
</feature>
<evidence type="ECO:0000313" key="2">
    <source>
        <dbReference type="EMBL" id="TYC99975.1"/>
    </source>
</evidence>